<feature type="region of interest" description="Disordered" evidence="1">
    <location>
        <begin position="1"/>
        <end position="33"/>
    </location>
</feature>
<dbReference type="PANTHER" id="PTHR33193:SF13">
    <property type="entry name" value="EXPRESSED PROTEIN"/>
    <property type="match status" value="1"/>
</dbReference>
<protein>
    <submittedName>
        <fullName evidence="2">Uncharacterized protein</fullName>
    </submittedName>
</protein>
<dbReference type="EMBL" id="JBAMMX010000012">
    <property type="protein sequence ID" value="KAK6930249.1"/>
    <property type="molecule type" value="Genomic_DNA"/>
</dbReference>
<feature type="compositionally biased region" description="Polar residues" evidence="1">
    <location>
        <begin position="21"/>
        <end position="33"/>
    </location>
</feature>
<comment type="caution">
    <text evidence="2">The sequence shown here is derived from an EMBL/GenBank/DDBJ whole genome shotgun (WGS) entry which is preliminary data.</text>
</comment>
<dbReference type="Pfam" id="PF12023">
    <property type="entry name" value="DUF3511"/>
    <property type="match status" value="1"/>
</dbReference>
<reference evidence="2 3" key="1">
    <citation type="submission" date="2023-12" db="EMBL/GenBank/DDBJ databases">
        <title>A high-quality genome assembly for Dillenia turbinata (Dilleniales).</title>
        <authorList>
            <person name="Chanderbali A."/>
        </authorList>
    </citation>
    <scope>NUCLEOTIDE SEQUENCE [LARGE SCALE GENOMIC DNA]</scope>
    <source>
        <strain evidence="2">LSX21</strain>
        <tissue evidence="2">Leaf</tissue>
    </source>
</reference>
<gene>
    <name evidence="2" type="ORF">RJ641_004343</name>
</gene>
<accession>A0AAN8VBA6</accession>
<dbReference type="InterPro" id="IPR021899">
    <property type="entry name" value="DUF3511"/>
</dbReference>
<evidence type="ECO:0000313" key="2">
    <source>
        <dbReference type="EMBL" id="KAK6930249.1"/>
    </source>
</evidence>
<proteinExistence type="predicted"/>
<dbReference type="PANTHER" id="PTHR33193">
    <property type="entry name" value="DOMAIN PROTEIN, PUTATIVE (DUF3511)-RELATED"/>
    <property type="match status" value="1"/>
</dbReference>
<keyword evidence="3" id="KW-1185">Reference proteome</keyword>
<dbReference type="Proteomes" id="UP001370490">
    <property type="component" value="Unassembled WGS sequence"/>
</dbReference>
<dbReference type="AlphaFoldDB" id="A0AAN8VBA6"/>
<sequence length="93" mass="10892">MGDFRPTRRHCGREREGKSGFQAQQPSGRKWIPTTSENEANYYYSCNSKDSEMKRRKRMAEYRAFAVESKVKASLRKSFGWLKAKCGAIVYHY</sequence>
<name>A0AAN8VBA6_9MAGN</name>
<organism evidence="2 3">
    <name type="scientific">Dillenia turbinata</name>
    <dbReference type="NCBI Taxonomy" id="194707"/>
    <lineage>
        <taxon>Eukaryota</taxon>
        <taxon>Viridiplantae</taxon>
        <taxon>Streptophyta</taxon>
        <taxon>Embryophyta</taxon>
        <taxon>Tracheophyta</taxon>
        <taxon>Spermatophyta</taxon>
        <taxon>Magnoliopsida</taxon>
        <taxon>eudicotyledons</taxon>
        <taxon>Gunneridae</taxon>
        <taxon>Pentapetalae</taxon>
        <taxon>Dilleniales</taxon>
        <taxon>Dilleniaceae</taxon>
        <taxon>Dillenia</taxon>
    </lineage>
</organism>
<evidence type="ECO:0000313" key="3">
    <source>
        <dbReference type="Proteomes" id="UP001370490"/>
    </source>
</evidence>
<evidence type="ECO:0000256" key="1">
    <source>
        <dbReference type="SAM" id="MobiDB-lite"/>
    </source>
</evidence>